<dbReference type="Gene3D" id="1.10.150.50">
    <property type="entry name" value="Transcription Factor, Ets-1"/>
    <property type="match status" value="1"/>
</dbReference>
<feature type="region of interest" description="Disordered" evidence="3">
    <location>
        <begin position="323"/>
        <end position="343"/>
    </location>
</feature>
<dbReference type="SUPFAM" id="SSF47769">
    <property type="entry name" value="SAM/Pointed domain"/>
    <property type="match status" value="1"/>
</dbReference>
<keyword evidence="1" id="KW-0862">Zinc</keyword>
<dbReference type="InterPro" id="IPR001660">
    <property type="entry name" value="SAM"/>
</dbReference>
<dbReference type="InterPro" id="IPR013761">
    <property type="entry name" value="SAM/pointed_sf"/>
</dbReference>
<feature type="compositionally biased region" description="Low complexity" evidence="3">
    <location>
        <begin position="181"/>
        <end position="194"/>
    </location>
</feature>
<feature type="domain" description="SAM" evidence="5">
    <location>
        <begin position="551"/>
        <end position="619"/>
    </location>
</feature>
<dbReference type="SUPFAM" id="SSF57850">
    <property type="entry name" value="RING/U-box"/>
    <property type="match status" value="1"/>
</dbReference>
<keyword evidence="7" id="KW-1185">Reference proteome</keyword>
<dbReference type="AlphaFoldDB" id="X6P530"/>
<keyword evidence="1" id="KW-0479">Metal-binding</keyword>
<evidence type="ECO:0000259" key="4">
    <source>
        <dbReference type="PROSITE" id="PS50089"/>
    </source>
</evidence>
<dbReference type="Gene3D" id="3.30.40.10">
    <property type="entry name" value="Zinc/RING finger domain, C3HC4 (zinc finger)"/>
    <property type="match status" value="1"/>
</dbReference>
<evidence type="ECO:0000259" key="5">
    <source>
        <dbReference type="PROSITE" id="PS50105"/>
    </source>
</evidence>
<evidence type="ECO:0000313" key="6">
    <source>
        <dbReference type="EMBL" id="ETO33194.1"/>
    </source>
</evidence>
<feature type="domain" description="RING-type" evidence="4">
    <location>
        <begin position="653"/>
        <end position="698"/>
    </location>
</feature>
<dbReference type="EMBL" id="ASPP01003604">
    <property type="protein sequence ID" value="ETO33194.1"/>
    <property type="molecule type" value="Genomic_DNA"/>
</dbReference>
<evidence type="ECO:0000256" key="1">
    <source>
        <dbReference type="PROSITE-ProRule" id="PRU00175"/>
    </source>
</evidence>
<feature type="coiled-coil region" evidence="2">
    <location>
        <begin position="423"/>
        <end position="450"/>
    </location>
</feature>
<organism evidence="6 7">
    <name type="scientific">Reticulomyxa filosa</name>
    <dbReference type="NCBI Taxonomy" id="46433"/>
    <lineage>
        <taxon>Eukaryota</taxon>
        <taxon>Sar</taxon>
        <taxon>Rhizaria</taxon>
        <taxon>Retaria</taxon>
        <taxon>Foraminifera</taxon>
        <taxon>Monothalamids</taxon>
        <taxon>Reticulomyxidae</taxon>
        <taxon>Reticulomyxa</taxon>
    </lineage>
</organism>
<proteinExistence type="predicted"/>
<evidence type="ECO:0000256" key="2">
    <source>
        <dbReference type="SAM" id="Coils"/>
    </source>
</evidence>
<dbReference type="PROSITE" id="PS50105">
    <property type="entry name" value="SAM_DOMAIN"/>
    <property type="match status" value="1"/>
</dbReference>
<dbReference type="InterPro" id="IPR001841">
    <property type="entry name" value="Znf_RING"/>
</dbReference>
<sequence length="866" mass="99276">MTRRDLMKWLHVNFSGGKIIKIEFDYLRCQECSTDAFVHVSNRKIIGEILQEFQKMPEKYKIYNKCVYIRSLQSGVRVGEKCYKYPSSWEDYCGHYKHLAQSENLFGIVASPNSREELAKGLSLSSIAAPKFRINLSRSNSTTDEILDISKPPFNGPVERLADNDGLSLNVSHGHDNNGVNGEYQDNNNGNNYNSEEKRPDTGTNGFSTSTNDTDNRVIQSGGVLEEEKEREPSSSSQISLNGRGDVMQKKSGTQPMEILVQRLKSLVQKILSAEEDLEQKLSLLGVVGSGINLDDDGILNEKYRRMLSSQNQDEMKIYEASSNLGPLNNGNSPRNSDDKNDTQDAFEKQLTMFMKDKDLQIESLKDTLSQMRKDQQQFQVYRKALQAFQHVRFDHFSLCVFVCSHHNLKPLAEKETHLLKDVGVLQDEIAKLQKQLKALCQQEQTILKEMDMVRRQKTMLQENVTSIRCKLEPVTKCLISINAPAVLAKDITNSNGSVHRNGSIDNNSDQSFFSTLAQRKIPNEKRLNELEQHVTSKETKLNYWMRWDEWSLEEVMRWVMDLENGRFLKYTNHLQGLNRISEGSILTAITDVTLQLLGIDNPKDRSDILHHVNTLKKRTKLLHDATMQRKGNLRKVLDLKLSQKEDEEENLCVICLDHKCGPFACVPCGHQCLCEVCKDIILDNKQAQPPARCPICNDNITMIIKLFRVLLSPTNSIDKNSKFDKNYTNLKNKVVQRHKIKLEIPHFRALLHRLLKSRAIQSYVIKQKKILLKISMAVIIITQHKKTGKMTRIPASFVIIAKKKQNKTKKENKTGFEKLLHLKNEHLYMDKKTFNNVRKTNKETLIKIKSPFCRSAKFATKLSFS</sequence>
<dbReference type="Proteomes" id="UP000023152">
    <property type="component" value="Unassembled WGS sequence"/>
</dbReference>
<evidence type="ECO:0000256" key="3">
    <source>
        <dbReference type="SAM" id="MobiDB-lite"/>
    </source>
</evidence>
<dbReference type="OrthoDB" id="1711136at2759"/>
<comment type="caution">
    <text evidence="6">The sequence shown here is derived from an EMBL/GenBank/DDBJ whole genome shotgun (WGS) entry which is preliminary data.</text>
</comment>
<feature type="compositionally biased region" description="Polar residues" evidence="3">
    <location>
        <begin position="202"/>
        <end position="219"/>
    </location>
</feature>
<name>X6P530_RETFI</name>
<protein>
    <recommendedName>
        <fullName evidence="8">SAM domain-containing protein</fullName>
    </recommendedName>
</protein>
<evidence type="ECO:0008006" key="8">
    <source>
        <dbReference type="Google" id="ProtNLM"/>
    </source>
</evidence>
<dbReference type="PROSITE" id="PS50089">
    <property type="entry name" value="ZF_RING_2"/>
    <property type="match status" value="1"/>
</dbReference>
<dbReference type="InterPro" id="IPR013083">
    <property type="entry name" value="Znf_RING/FYVE/PHD"/>
</dbReference>
<dbReference type="GO" id="GO:0008270">
    <property type="term" value="F:zinc ion binding"/>
    <property type="evidence" value="ECO:0007669"/>
    <property type="project" value="UniProtKB-KW"/>
</dbReference>
<feature type="region of interest" description="Disordered" evidence="3">
    <location>
        <begin position="147"/>
        <end position="250"/>
    </location>
</feature>
<keyword evidence="2" id="KW-0175">Coiled coil</keyword>
<gene>
    <name evidence="6" type="ORF">RFI_03912</name>
</gene>
<keyword evidence="1" id="KW-0863">Zinc-finger</keyword>
<accession>X6P530</accession>
<reference evidence="6 7" key="1">
    <citation type="journal article" date="2013" name="Curr. Biol.">
        <title>The Genome of the Foraminiferan Reticulomyxa filosa.</title>
        <authorList>
            <person name="Glockner G."/>
            <person name="Hulsmann N."/>
            <person name="Schleicher M."/>
            <person name="Noegel A.A."/>
            <person name="Eichinger L."/>
            <person name="Gallinger C."/>
            <person name="Pawlowski J."/>
            <person name="Sierra R."/>
            <person name="Euteneuer U."/>
            <person name="Pillet L."/>
            <person name="Moustafa A."/>
            <person name="Platzer M."/>
            <person name="Groth M."/>
            <person name="Szafranski K."/>
            <person name="Schliwa M."/>
        </authorList>
    </citation>
    <scope>NUCLEOTIDE SEQUENCE [LARGE SCALE GENOMIC DNA]</scope>
</reference>
<dbReference type="Pfam" id="PF13920">
    <property type="entry name" value="zf-C3HC4_3"/>
    <property type="match status" value="1"/>
</dbReference>
<evidence type="ECO:0000313" key="7">
    <source>
        <dbReference type="Proteomes" id="UP000023152"/>
    </source>
</evidence>
<feature type="compositionally biased region" description="Low complexity" evidence="3">
    <location>
        <begin position="323"/>
        <end position="335"/>
    </location>
</feature>